<name>A0ACC1PG47_9APHY</name>
<evidence type="ECO:0000313" key="1">
    <source>
        <dbReference type="EMBL" id="KAJ2991424.1"/>
    </source>
</evidence>
<gene>
    <name evidence="1" type="ORF">NUW54_g8196</name>
</gene>
<keyword evidence="2" id="KW-1185">Reference proteome</keyword>
<dbReference type="EMBL" id="JANSHE010002501">
    <property type="protein sequence ID" value="KAJ2991424.1"/>
    <property type="molecule type" value="Genomic_DNA"/>
</dbReference>
<accession>A0ACC1PG47</accession>
<proteinExistence type="predicted"/>
<sequence>MVVVARQTPSITPVATSTAPVSGTPTDPSSPAAAAATSNGTQQASQVCPSHATYRARRSYIPYRSLGA</sequence>
<dbReference type="Proteomes" id="UP001144978">
    <property type="component" value="Unassembled WGS sequence"/>
</dbReference>
<comment type="caution">
    <text evidence="1">The sequence shown here is derived from an EMBL/GenBank/DDBJ whole genome shotgun (WGS) entry which is preliminary data.</text>
</comment>
<evidence type="ECO:0000313" key="2">
    <source>
        <dbReference type="Proteomes" id="UP001144978"/>
    </source>
</evidence>
<organism evidence="1 2">
    <name type="scientific">Trametes sanguinea</name>
    <dbReference type="NCBI Taxonomy" id="158606"/>
    <lineage>
        <taxon>Eukaryota</taxon>
        <taxon>Fungi</taxon>
        <taxon>Dikarya</taxon>
        <taxon>Basidiomycota</taxon>
        <taxon>Agaricomycotina</taxon>
        <taxon>Agaricomycetes</taxon>
        <taxon>Polyporales</taxon>
        <taxon>Polyporaceae</taxon>
        <taxon>Trametes</taxon>
    </lineage>
</organism>
<protein>
    <submittedName>
        <fullName evidence="1">Uncharacterized protein</fullName>
    </submittedName>
</protein>
<reference evidence="1" key="1">
    <citation type="submission" date="2022-08" db="EMBL/GenBank/DDBJ databases">
        <title>Genome Sequence of Pycnoporus sanguineus.</title>
        <authorList>
            <person name="Buettner E."/>
        </authorList>
    </citation>
    <scope>NUCLEOTIDE SEQUENCE</scope>
    <source>
        <strain evidence="1">CG-C14</strain>
    </source>
</reference>